<name>A0A501W347_9BACT</name>
<keyword evidence="9" id="KW-0547">Nucleotide-binding</keyword>
<feature type="transmembrane region" description="Helical" evidence="16">
    <location>
        <begin position="514"/>
        <end position="534"/>
    </location>
</feature>
<evidence type="ECO:0000256" key="12">
    <source>
        <dbReference type="ARBA" id="ARBA00022989"/>
    </source>
</evidence>
<dbReference type="InterPro" id="IPR027417">
    <property type="entry name" value="P-loop_NTPase"/>
</dbReference>
<keyword evidence="12 16" id="KW-1133">Transmembrane helix</keyword>
<feature type="domain" description="Polysaccharide chain length determinant N-terminal" evidence="17">
    <location>
        <begin position="9"/>
        <end position="102"/>
    </location>
</feature>
<evidence type="ECO:0000256" key="3">
    <source>
        <dbReference type="ARBA" id="ARBA00008883"/>
    </source>
</evidence>
<evidence type="ECO:0000256" key="9">
    <source>
        <dbReference type="ARBA" id="ARBA00022741"/>
    </source>
</evidence>
<accession>A0A501W347</accession>
<dbReference type="EC" id="2.7.10.2" evidence="4"/>
<evidence type="ECO:0000256" key="2">
    <source>
        <dbReference type="ARBA" id="ARBA00007316"/>
    </source>
</evidence>
<dbReference type="CDD" id="cd05387">
    <property type="entry name" value="BY-kinase"/>
    <property type="match status" value="1"/>
</dbReference>
<comment type="similarity">
    <text evidence="2">Belongs to the CpsD/CapB family.</text>
</comment>
<keyword evidence="7 19" id="KW-0808">Transferase</keyword>
<evidence type="ECO:0000313" key="20">
    <source>
        <dbReference type="Proteomes" id="UP000316727"/>
    </source>
</evidence>
<keyword evidence="10 19" id="KW-0418">Kinase</keyword>
<evidence type="ECO:0000256" key="11">
    <source>
        <dbReference type="ARBA" id="ARBA00022840"/>
    </source>
</evidence>
<evidence type="ECO:0000313" key="19">
    <source>
        <dbReference type="EMBL" id="TPE43055.1"/>
    </source>
</evidence>
<proteinExistence type="inferred from homology"/>
<sequence length="789" mass="89320">MKRNKQEHQIDLKSWFFKFKSKWYLFAICALLAVAAGYVYVKTSPRIFQFQSTLLLGDQQTGSKKAQELLEVLDVQSRGIKVEDEIGLLQSADMIKQALQKLDFTVAYYKVTDHWLNNISDMVVEEQYETAPYEVELDTSRMQLVDVPIKVRPLDKNTFELTVEAENVPRYDFKSNAVVGSVPKLSFKKTLNYGEPYQDENMSLTINRADVEDTPGKEYYFVINSLESLIKQQQGSLEIAPIDREARVLVLKSKGSIPDKQVAFLNTLMAEYVANDLKEKNENGLKTLEFIDSQLAGITDSLRQSKQALSSFRSNNRIANINVQSNINYEKLSQLEMERARLNTDKTYYENILDQIKNGNGIAQSVSPTVGGIQSPILNNLFLQLAELNQKKAGYRTTATEDNPMLRKIESEITNTRHAIEANLQNLIESADISIANVNERIGKIEGTLARLPENERKLMDLQSQTEFIDKKYDFLLEKRAEAAITLATNATDKKIVDKASMVGTTPVNVKPKMIYLLALLIGLAIPAGFIVLMSNVDSTIQGKEDLSKITNVPFLGVVAHGSKSDKLAVMNNQRSAIAESFRSLRINLQYLMADSGFRVIGVTSSISGEGKTFCSVNLSSELAMSGKRVVLIESDMRKPTFSKYFPVAESVGLSSFLMQGLPLEEVVQKTNLDNLDIIPCGPIPQNALHLLEMPKMQELLSLLKEKYDYVVIDTPPIGYVSEYFVLMRHMDVNLYVVKHKYTNKDMLTQINELYNAKRVKNIYMIINDLNYNKTYEYSYKKKAKYYYA</sequence>
<dbReference type="PANTHER" id="PTHR32309:SF13">
    <property type="entry name" value="FERRIC ENTEROBACTIN TRANSPORT PROTEIN FEPE"/>
    <property type="match status" value="1"/>
</dbReference>
<gene>
    <name evidence="19" type="ORF">FJM65_15550</name>
</gene>
<organism evidence="19 20">
    <name type="scientific">Pontibacter mangrovi</name>
    <dbReference type="NCBI Taxonomy" id="2589816"/>
    <lineage>
        <taxon>Bacteria</taxon>
        <taxon>Pseudomonadati</taxon>
        <taxon>Bacteroidota</taxon>
        <taxon>Cytophagia</taxon>
        <taxon>Cytophagales</taxon>
        <taxon>Hymenobacteraceae</taxon>
        <taxon>Pontibacter</taxon>
    </lineage>
</organism>
<comment type="catalytic activity">
    <reaction evidence="15">
        <text>L-tyrosyl-[protein] + ATP = O-phospho-L-tyrosyl-[protein] + ADP + H(+)</text>
        <dbReference type="Rhea" id="RHEA:10596"/>
        <dbReference type="Rhea" id="RHEA-COMP:10136"/>
        <dbReference type="Rhea" id="RHEA-COMP:20101"/>
        <dbReference type="ChEBI" id="CHEBI:15378"/>
        <dbReference type="ChEBI" id="CHEBI:30616"/>
        <dbReference type="ChEBI" id="CHEBI:46858"/>
        <dbReference type="ChEBI" id="CHEBI:61978"/>
        <dbReference type="ChEBI" id="CHEBI:456216"/>
        <dbReference type="EC" id="2.7.10.2"/>
    </reaction>
</comment>
<dbReference type="AlphaFoldDB" id="A0A501W347"/>
<evidence type="ECO:0000259" key="18">
    <source>
        <dbReference type="Pfam" id="PF13614"/>
    </source>
</evidence>
<protein>
    <recommendedName>
        <fullName evidence="4">non-specific protein-tyrosine kinase</fullName>
        <ecNumber evidence="4">2.7.10.2</ecNumber>
    </recommendedName>
</protein>
<comment type="similarity">
    <text evidence="3">Belongs to the etk/wzc family.</text>
</comment>
<keyword evidence="13 16" id="KW-0472">Membrane</keyword>
<dbReference type="InterPro" id="IPR050445">
    <property type="entry name" value="Bact_polysacc_biosynth/exp"/>
</dbReference>
<comment type="caution">
    <text evidence="19">The sequence shown here is derived from an EMBL/GenBank/DDBJ whole genome shotgun (WGS) entry which is preliminary data.</text>
</comment>
<keyword evidence="14" id="KW-0829">Tyrosine-protein kinase</keyword>
<dbReference type="EMBL" id="VFRQ01000008">
    <property type="protein sequence ID" value="TPE43055.1"/>
    <property type="molecule type" value="Genomic_DNA"/>
</dbReference>
<feature type="transmembrane region" description="Helical" evidence="16">
    <location>
        <begin position="21"/>
        <end position="41"/>
    </location>
</feature>
<dbReference type="GO" id="GO:0005886">
    <property type="term" value="C:plasma membrane"/>
    <property type="evidence" value="ECO:0007669"/>
    <property type="project" value="UniProtKB-SubCell"/>
</dbReference>
<dbReference type="Proteomes" id="UP000316727">
    <property type="component" value="Unassembled WGS sequence"/>
</dbReference>
<evidence type="ECO:0000256" key="4">
    <source>
        <dbReference type="ARBA" id="ARBA00011903"/>
    </source>
</evidence>
<dbReference type="RefSeq" id="WP_140622468.1">
    <property type="nucleotide sequence ID" value="NZ_VFRQ01000008.1"/>
</dbReference>
<feature type="domain" description="AAA" evidence="18">
    <location>
        <begin position="599"/>
        <end position="728"/>
    </location>
</feature>
<dbReference type="NCBIfam" id="TIGR01007">
    <property type="entry name" value="eps_fam"/>
    <property type="match status" value="1"/>
</dbReference>
<comment type="subcellular location">
    <subcellularLocation>
        <location evidence="1">Cell inner membrane</location>
        <topology evidence="1">Multi-pass membrane protein</topology>
    </subcellularLocation>
</comment>
<evidence type="ECO:0000256" key="7">
    <source>
        <dbReference type="ARBA" id="ARBA00022679"/>
    </source>
</evidence>
<evidence type="ECO:0000256" key="1">
    <source>
        <dbReference type="ARBA" id="ARBA00004429"/>
    </source>
</evidence>
<reference evidence="19 20" key="1">
    <citation type="submission" date="2019-06" db="EMBL/GenBank/DDBJ databases">
        <title>A novel bacterium of genus Pontibacter, isolated from marine sediment.</title>
        <authorList>
            <person name="Huang H."/>
            <person name="Mo K."/>
            <person name="Hu Y."/>
        </authorList>
    </citation>
    <scope>NUCLEOTIDE SEQUENCE [LARGE SCALE GENOMIC DNA]</scope>
    <source>
        <strain evidence="19 20">HB172049</strain>
    </source>
</reference>
<keyword evidence="11" id="KW-0067">ATP-binding</keyword>
<evidence type="ECO:0000256" key="6">
    <source>
        <dbReference type="ARBA" id="ARBA00022519"/>
    </source>
</evidence>
<evidence type="ECO:0000256" key="10">
    <source>
        <dbReference type="ARBA" id="ARBA00022777"/>
    </source>
</evidence>
<evidence type="ECO:0000256" key="15">
    <source>
        <dbReference type="ARBA" id="ARBA00051245"/>
    </source>
</evidence>
<evidence type="ECO:0000256" key="5">
    <source>
        <dbReference type="ARBA" id="ARBA00022475"/>
    </source>
</evidence>
<evidence type="ECO:0000256" key="8">
    <source>
        <dbReference type="ARBA" id="ARBA00022692"/>
    </source>
</evidence>
<dbReference type="GO" id="GO:0005524">
    <property type="term" value="F:ATP binding"/>
    <property type="evidence" value="ECO:0007669"/>
    <property type="project" value="UniProtKB-KW"/>
</dbReference>
<evidence type="ECO:0000256" key="13">
    <source>
        <dbReference type="ARBA" id="ARBA00023136"/>
    </source>
</evidence>
<keyword evidence="8 16" id="KW-0812">Transmembrane</keyword>
<dbReference type="SUPFAM" id="SSF52540">
    <property type="entry name" value="P-loop containing nucleoside triphosphate hydrolases"/>
    <property type="match status" value="1"/>
</dbReference>
<evidence type="ECO:0000259" key="17">
    <source>
        <dbReference type="Pfam" id="PF02706"/>
    </source>
</evidence>
<dbReference type="Gene3D" id="3.40.50.300">
    <property type="entry name" value="P-loop containing nucleotide triphosphate hydrolases"/>
    <property type="match status" value="1"/>
</dbReference>
<evidence type="ECO:0000256" key="16">
    <source>
        <dbReference type="SAM" id="Phobius"/>
    </source>
</evidence>
<keyword evidence="5" id="KW-1003">Cell membrane</keyword>
<dbReference type="InterPro" id="IPR025669">
    <property type="entry name" value="AAA_dom"/>
</dbReference>
<dbReference type="Pfam" id="PF02706">
    <property type="entry name" value="Wzz"/>
    <property type="match status" value="1"/>
</dbReference>
<dbReference type="GO" id="GO:0004715">
    <property type="term" value="F:non-membrane spanning protein tyrosine kinase activity"/>
    <property type="evidence" value="ECO:0007669"/>
    <property type="project" value="UniProtKB-EC"/>
</dbReference>
<evidence type="ECO:0000256" key="14">
    <source>
        <dbReference type="ARBA" id="ARBA00023137"/>
    </source>
</evidence>
<dbReference type="PANTHER" id="PTHR32309">
    <property type="entry name" value="TYROSINE-PROTEIN KINASE"/>
    <property type="match status" value="1"/>
</dbReference>
<dbReference type="InterPro" id="IPR003856">
    <property type="entry name" value="LPS_length_determ_N"/>
</dbReference>
<keyword evidence="6" id="KW-0997">Cell inner membrane</keyword>
<dbReference type="Pfam" id="PF13614">
    <property type="entry name" value="AAA_31"/>
    <property type="match status" value="1"/>
</dbReference>
<keyword evidence="20" id="KW-1185">Reference proteome</keyword>
<dbReference type="InterPro" id="IPR005702">
    <property type="entry name" value="Wzc-like_C"/>
</dbReference>
<dbReference type="OrthoDB" id="9794577at2"/>